<keyword evidence="1" id="KW-0732">Signal</keyword>
<reference evidence="3" key="1">
    <citation type="journal article" date="2014" name="Int. J. Syst. Evol. Microbiol.">
        <title>Complete genome sequence of Corynebacterium casei LMG S-19264T (=DSM 44701T), isolated from a smear-ripened cheese.</title>
        <authorList>
            <consortium name="US DOE Joint Genome Institute (JGI-PGF)"/>
            <person name="Walter F."/>
            <person name="Albersmeier A."/>
            <person name="Kalinowski J."/>
            <person name="Ruckert C."/>
        </authorList>
    </citation>
    <scope>NUCLEOTIDE SEQUENCE</scope>
    <source>
        <strain evidence="3">CGMCC 1.15320</strain>
    </source>
</reference>
<reference evidence="3" key="2">
    <citation type="submission" date="2020-09" db="EMBL/GenBank/DDBJ databases">
        <authorList>
            <person name="Sun Q."/>
            <person name="Zhou Y."/>
        </authorList>
    </citation>
    <scope>NUCLEOTIDE SEQUENCE</scope>
    <source>
        <strain evidence="3">CGMCC 1.15320</strain>
    </source>
</reference>
<dbReference type="EMBL" id="BMIF01000008">
    <property type="protein sequence ID" value="GGA72694.1"/>
    <property type="molecule type" value="Genomic_DNA"/>
</dbReference>
<accession>A0A916RVJ9</accession>
<name>A0A916RVJ9_9HYPH</name>
<proteinExistence type="predicted"/>
<feature type="signal peptide" evidence="1">
    <location>
        <begin position="1"/>
        <end position="20"/>
    </location>
</feature>
<protein>
    <recommendedName>
        <fullName evidence="2">Thiol:disulfide interchange protein DsbD N-terminal domain-containing protein</fullName>
    </recommendedName>
</protein>
<dbReference type="Pfam" id="PF11412">
    <property type="entry name" value="DsbD_N"/>
    <property type="match status" value="1"/>
</dbReference>
<organism evidence="3 4">
    <name type="scientific">Nitratireductor aestuarii</name>
    <dbReference type="NCBI Taxonomy" id="1735103"/>
    <lineage>
        <taxon>Bacteria</taxon>
        <taxon>Pseudomonadati</taxon>
        <taxon>Pseudomonadota</taxon>
        <taxon>Alphaproteobacteria</taxon>
        <taxon>Hyphomicrobiales</taxon>
        <taxon>Phyllobacteriaceae</taxon>
        <taxon>Nitratireductor</taxon>
    </lineage>
</organism>
<gene>
    <name evidence="3" type="ORF">GCM10011385_28260</name>
</gene>
<feature type="chain" id="PRO_5036745941" description="Thiol:disulfide interchange protein DsbD N-terminal domain-containing protein" evidence="1">
    <location>
        <begin position="21"/>
        <end position="269"/>
    </location>
</feature>
<feature type="domain" description="Thiol:disulfide interchange protein DsbD N-terminal" evidence="2">
    <location>
        <begin position="46"/>
        <end position="147"/>
    </location>
</feature>
<evidence type="ECO:0000313" key="4">
    <source>
        <dbReference type="Proteomes" id="UP000636264"/>
    </source>
</evidence>
<evidence type="ECO:0000259" key="2">
    <source>
        <dbReference type="Pfam" id="PF11412"/>
    </source>
</evidence>
<dbReference type="RefSeq" id="WP_188721722.1">
    <property type="nucleotide sequence ID" value="NZ_BMIF01000008.1"/>
</dbReference>
<evidence type="ECO:0000256" key="1">
    <source>
        <dbReference type="SAM" id="SignalP"/>
    </source>
</evidence>
<sequence length="269" mass="28533">MIPRTAIFFACLISAAPLYAASSDVFTTQGGSVKLVTSGLSDAEGKLRGALQIHLEPGWKTYWRDPGATGIPPQIAPVGTGIQGAEILYPAPQRFEDSYGDWAGYGKSVTFPVVFHTSATNTAPLIEAEVMLGICQTICIPVQASFTFDASAGAEDQRDAFTVQSAFAALPTEPRADFRVDTAEVTDDDLLLTVQIPVGNTKPELFVTAEDGQITMPDLKESNGGTATFSARVLKAPRPDTLLHYTLVQDGAAVAGTIPFPTNRHSIGD</sequence>
<dbReference type="InterPro" id="IPR028250">
    <property type="entry name" value="DsbDN"/>
</dbReference>
<comment type="caution">
    <text evidence="3">The sequence shown here is derived from an EMBL/GenBank/DDBJ whole genome shotgun (WGS) entry which is preliminary data.</text>
</comment>
<dbReference type="Proteomes" id="UP000636264">
    <property type="component" value="Unassembled WGS sequence"/>
</dbReference>
<keyword evidence="4" id="KW-1185">Reference proteome</keyword>
<dbReference type="AlphaFoldDB" id="A0A916RVJ9"/>
<evidence type="ECO:0000313" key="3">
    <source>
        <dbReference type="EMBL" id="GGA72694.1"/>
    </source>
</evidence>